<evidence type="ECO:0000256" key="1">
    <source>
        <dbReference type="ARBA" id="ARBA00004141"/>
    </source>
</evidence>
<name>A0A8T2JKT4_9PIPI</name>
<keyword evidence="4 10" id="KW-1133">Transmembrane helix</keyword>
<evidence type="ECO:0000256" key="2">
    <source>
        <dbReference type="ARBA" id="ARBA00006939"/>
    </source>
</evidence>
<dbReference type="GO" id="GO:0140410">
    <property type="term" value="F:monoatomic cation:bicarbonate symporter activity"/>
    <property type="evidence" value="ECO:0007669"/>
    <property type="project" value="TreeGrafter"/>
</dbReference>
<feature type="transmembrane region" description="Helical" evidence="10">
    <location>
        <begin position="363"/>
        <end position="388"/>
    </location>
</feature>
<feature type="transmembrane region" description="Helical" evidence="10">
    <location>
        <begin position="282"/>
        <end position="305"/>
    </location>
</feature>
<dbReference type="GO" id="GO:0005385">
    <property type="term" value="F:zinc ion transmembrane transporter activity"/>
    <property type="evidence" value="ECO:0007669"/>
    <property type="project" value="TreeGrafter"/>
</dbReference>
<evidence type="ECO:0000256" key="10">
    <source>
        <dbReference type="SAM" id="Phobius"/>
    </source>
</evidence>
<evidence type="ECO:0000256" key="6">
    <source>
        <dbReference type="ARBA" id="ARBA00040591"/>
    </source>
</evidence>
<feature type="region of interest" description="Disordered" evidence="9">
    <location>
        <begin position="414"/>
        <end position="440"/>
    </location>
</feature>
<dbReference type="EMBL" id="JAACNH010000005">
    <property type="protein sequence ID" value="KAG8443231.1"/>
    <property type="molecule type" value="Genomic_DNA"/>
</dbReference>
<evidence type="ECO:0000313" key="12">
    <source>
        <dbReference type="EMBL" id="KAG8443231.1"/>
    </source>
</evidence>
<dbReference type="InterPro" id="IPR003689">
    <property type="entry name" value="ZIP"/>
</dbReference>
<dbReference type="Proteomes" id="UP000812440">
    <property type="component" value="Chromosome 6"/>
</dbReference>
<dbReference type="PANTHER" id="PTHR12191:SF4">
    <property type="entry name" value="ZINC TRANSPORTER ZIP12"/>
    <property type="match status" value="1"/>
</dbReference>
<dbReference type="Pfam" id="PF02535">
    <property type="entry name" value="Zip"/>
    <property type="match status" value="1"/>
</dbReference>
<accession>A0A8T2JKT4</accession>
<feature type="transmembrane region" description="Helical" evidence="10">
    <location>
        <begin position="314"/>
        <end position="336"/>
    </location>
</feature>
<comment type="similarity">
    <text evidence="2">Belongs to the ZIP transporter (TC 2.A.5) family.</text>
</comment>
<evidence type="ECO:0000256" key="7">
    <source>
        <dbReference type="ARBA" id="ARBA00042541"/>
    </source>
</evidence>
<dbReference type="AlphaFoldDB" id="A0A8T2JKT4"/>
<dbReference type="GO" id="GO:0071578">
    <property type="term" value="P:zinc ion import across plasma membrane"/>
    <property type="evidence" value="ECO:0007669"/>
    <property type="project" value="TreeGrafter"/>
</dbReference>
<reference evidence="12" key="1">
    <citation type="thesis" date="2020" institute="ProQuest LLC" country="789 East Eisenhower Parkway, Ann Arbor, MI, USA">
        <title>Comparative Genomics and Chromosome Evolution.</title>
        <authorList>
            <person name="Mudd A.B."/>
        </authorList>
    </citation>
    <scope>NUCLEOTIDE SEQUENCE</scope>
    <source>
        <strain evidence="12">Female2</strain>
        <tissue evidence="12">Blood</tissue>
    </source>
</reference>
<evidence type="ECO:0000256" key="8">
    <source>
        <dbReference type="ARBA" id="ARBA00042971"/>
    </source>
</evidence>
<dbReference type="GO" id="GO:0030003">
    <property type="term" value="P:intracellular monoatomic cation homeostasis"/>
    <property type="evidence" value="ECO:0007669"/>
    <property type="project" value="TreeGrafter"/>
</dbReference>
<organism evidence="12 13">
    <name type="scientific">Hymenochirus boettgeri</name>
    <name type="common">Congo dwarf clawed frog</name>
    <dbReference type="NCBI Taxonomy" id="247094"/>
    <lineage>
        <taxon>Eukaryota</taxon>
        <taxon>Metazoa</taxon>
        <taxon>Chordata</taxon>
        <taxon>Craniata</taxon>
        <taxon>Vertebrata</taxon>
        <taxon>Euteleostomi</taxon>
        <taxon>Amphibia</taxon>
        <taxon>Batrachia</taxon>
        <taxon>Anura</taxon>
        <taxon>Pipoidea</taxon>
        <taxon>Pipidae</taxon>
        <taxon>Pipinae</taxon>
        <taxon>Hymenochirus</taxon>
    </lineage>
</organism>
<comment type="caution">
    <text evidence="12">The sequence shown here is derived from an EMBL/GenBank/DDBJ whole genome shotgun (WGS) entry which is preliminary data.</text>
</comment>
<evidence type="ECO:0000256" key="3">
    <source>
        <dbReference type="ARBA" id="ARBA00022692"/>
    </source>
</evidence>
<comment type="subcellular location">
    <subcellularLocation>
        <location evidence="1">Membrane</location>
        <topology evidence="1">Multi-pass membrane protein</topology>
    </subcellularLocation>
</comment>
<evidence type="ECO:0000259" key="11">
    <source>
        <dbReference type="Pfam" id="PF18292"/>
    </source>
</evidence>
<gene>
    <name evidence="12" type="ORF">GDO86_011874</name>
</gene>
<protein>
    <recommendedName>
        <fullName evidence="6">Zinc transporter ZIP12</fullName>
    </recommendedName>
    <alternativeName>
        <fullName evidence="7">Solute carrier family 39 member 12</fullName>
    </alternativeName>
    <alternativeName>
        <fullName evidence="8">Zrt- and Irt-like protein 12</fullName>
    </alternativeName>
</protein>
<keyword evidence="5 10" id="KW-0472">Membrane</keyword>
<evidence type="ECO:0000256" key="5">
    <source>
        <dbReference type="ARBA" id="ARBA00023136"/>
    </source>
</evidence>
<evidence type="ECO:0000313" key="13">
    <source>
        <dbReference type="Proteomes" id="UP000812440"/>
    </source>
</evidence>
<dbReference type="OrthoDB" id="200954at2759"/>
<feature type="transmembrane region" description="Helical" evidence="10">
    <location>
        <begin position="550"/>
        <end position="571"/>
    </location>
</feature>
<dbReference type="Pfam" id="PF18292">
    <property type="entry name" value="ZIP4_domain"/>
    <property type="match status" value="1"/>
</dbReference>
<keyword evidence="3 10" id="KW-0812">Transmembrane</keyword>
<evidence type="ECO:0000256" key="4">
    <source>
        <dbReference type="ARBA" id="ARBA00022989"/>
    </source>
</evidence>
<dbReference type="PANTHER" id="PTHR12191">
    <property type="entry name" value="SOLUTE CARRIER FAMILY 39"/>
    <property type="match status" value="1"/>
</dbReference>
<feature type="transmembrane region" description="Helical" evidence="10">
    <location>
        <begin position="522"/>
        <end position="544"/>
    </location>
</feature>
<feature type="transmembrane region" description="Helical" evidence="10">
    <location>
        <begin position="583"/>
        <end position="606"/>
    </location>
</feature>
<sequence>MSGRDKGRKIDEVEMKEISVVLLYYIMNQKDVCVSRTDFSIQEYQFYFNSLLQLRTDEDAQYLSPNEIDDILIVTKRHFQMSEDQQCNDVISMENALGTVSRTGADVVMLPTVAELILSLALQRICVTRKRFPEADFFTNSIFQSFNRTSELYATDIAQLIGKLKAAADCVKPEHDHRRKSRTFVIQGKTPGHTYFQPHEQDNEEEIDHIGDVHKEQPHSRDSCFSAYELVKIFIKNSHSPISKEHFNQMSPAIVYQLLTCTCQSEKGGNWQPHPPTALEKYGYSTMAVLILTVGSMFGATLIVFSSCEENYRLILQLFVGLAVGTLSGDALLHLIPQVLGVHEPDSHEHHVQQTDIFNNKEYLWKITGMIGGIYVFFLINKLFFLFVSSPKHGLSFMNGHLAHSHDLPLEANLGDQSRKGKSTSTIQLRNPDDCENSDVTNTNIDTTSLRRQKYKGISLLAIMIVMGDSLHNFADGMVIGSAFSSSTETGVASTIAILCHEIPHEMGDFAVLLNTGLSPKIAFLMNFLSALTAFVGLYIGLSISANPDVQIWIFSITAGMFLYLSLVEMLPEMIHIQTQRPWLMFSLQNLGLLLGWFCLLLLAIYEHEIKL</sequence>
<dbReference type="InterPro" id="IPR050799">
    <property type="entry name" value="ZIP_Transporter"/>
</dbReference>
<keyword evidence="13" id="KW-1185">Reference proteome</keyword>
<evidence type="ECO:0000256" key="9">
    <source>
        <dbReference type="SAM" id="MobiDB-lite"/>
    </source>
</evidence>
<dbReference type="GO" id="GO:0005886">
    <property type="term" value="C:plasma membrane"/>
    <property type="evidence" value="ECO:0007669"/>
    <property type="project" value="TreeGrafter"/>
</dbReference>
<proteinExistence type="inferred from homology"/>
<feature type="domain" description="Zinc transporter ZIP4 N-terminal" evidence="11">
    <location>
        <begin position="2"/>
        <end position="127"/>
    </location>
</feature>
<dbReference type="InterPro" id="IPR041137">
    <property type="entry name" value="ZIP4_N"/>
</dbReference>